<dbReference type="EMBL" id="CP065876">
    <property type="protein sequence ID" value="QQA13795.1"/>
    <property type="molecule type" value="Genomic_DNA"/>
</dbReference>
<proteinExistence type="predicted"/>
<accession>A0ABX6Z1E0</accession>
<organism evidence="1 2">
    <name type="scientific">Bacillus mycoides</name>
    <dbReference type="NCBI Taxonomy" id="1405"/>
    <lineage>
        <taxon>Bacteria</taxon>
        <taxon>Bacillati</taxon>
        <taxon>Bacillota</taxon>
        <taxon>Bacilli</taxon>
        <taxon>Bacillales</taxon>
        <taxon>Bacillaceae</taxon>
        <taxon>Bacillus</taxon>
        <taxon>Bacillus cereus group</taxon>
    </lineage>
</organism>
<protein>
    <submittedName>
        <fullName evidence="1">Uncharacterized protein</fullName>
    </submittedName>
</protein>
<sequence>MCKEFTKQIEVHPQKQAVEEVISYIIKKQNSVDSKLLLNPEAVNKILNNISPNTTRKEIEDLKWEILYNYSINENKRNLTPSQRARLWQGGSPYFGLDEYEDMVLKKGEIVYTGYPRPTGYSFTKETLESVGGDSKKLFQGVQVNPRLSPDGTGEYKFQVIGFEMLDDLPSARGMTHANPQLGAGGLEQIFTPEFTQLVREGKAKPILDEQTMARLREKGIEFDPKLLQQVDKDGKYVYNSICDIFEVLIDDPNIVKLNNYKLGVDEIDDINDAIREISNTGGGIN</sequence>
<keyword evidence="2" id="KW-1185">Reference proteome</keyword>
<evidence type="ECO:0000313" key="2">
    <source>
        <dbReference type="Proteomes" id="UP000596196"/>
    </source>
</evidence>
<dbReference type="Proteomes" id="UP000596196">
    <property type="component" value="Plasmid unnamed2"/>
</dbReference>
<geneLocation type="plasmid" evidence="1 2">
    <name>unnamed2</name>
</geneLocation>
<name>A0ABX6Z1E0_BACMY</name>
<evidence type="ECO:0000313" key="1">
    <source>
        <dbReference type="EMBL" id="QQA13795.1"/>
    </source>
</evidence>
<keyword evidence="1" id="KW-0614">Plasmid</keyword>
<gene>
    <name evidence="1" type="ORF">I6G81_01655</name>
</gene>
<reference evidence="1 2" key="1">
    <citation type="submission" date="2020-12" db="EMBL/GenBank/DDBJ databases">
        <title>FDA dAtabase for Regulatory Grade micrObial Sequences (FDA-ARGOS): Supporting development and validation of Infectious Disease Dx tests.</title>
        <authorList>
            <person name="Nelson B."/>
            <person name="Plummer A."/>
            <person name="Tallon L."/>
            <person name="Sadzewicz L."/>
            <person name="Zhao X."/>
            <person name="Boylan J."/>
            <person name="Ott S."/>
            <person name="Bowen H."/>
            <person name="Vavikolanu K."/>
            <person name="Mehta A."/>
            <person name="Aluvathingal J."/>
            <person name="Nadendla S."/>
            <person name="Myers T."/>
            <person name="Yan Y."/>
            <person name="Sichtig H."/>
        </authorList>
    </citation>
    <scope>NUCLEOTIDE SEQUENCE [LARGE SCALE GENOMIC DNA]</scope>
    <source>
        <strain evidence="1 2">FDAARGOS_924</strain>
        <plasmid evidence="1 2">unnamed2</plasmid>
    </source>
</reference>